<evidence type="ECO:0000256" key="4">
    <source>
        <dbReference type="SAM" id="Phobius"/>
    </source>
</evidence>
<feature type="coiled-coil region" evidence="2">
    <location>
        <begin position="37"/>
        <end position="130"/>
    </location>
</feature>
<evidence type="ECO:0000259" key="5">
    <source>
        <dbReference type="Pfam" id="PF08172"/>
    </source>
</evidence>
<feature type="transmembrane region" description="Helical" evidence="4">
    <location>
        <begin position="441"/>
        <end position="462"/>
    </location>
</feature>
<accession>A0A165LE95</accession>
<protein>
    <recommendedName>
        <fullName evidence="5">CASP C-terminal domain-containing protein</fullName>
    </recommendedName>
</protein>
<reference evidence="6 7" key="1">
    <citation type="journal article" date="2016" name="Mol. Biol. Evol.">
        <title>Comparative Genomics of Early-Diverging Mushroom-Forming Fungi Provides Insights into the Origins of Lignocellulose Decay Capabilities.</title>
        <authorList>
            <person name="Nagy L.G."/>
            <person name="Riley R."/>
            <person name="Tritt A."/>
            <person name="Adam C."/>
            <person name="Daum C."/>
            <person name="Floudas D."/>
            <person name="Sun H."/>
            <person name="Yadav J.S."/>
            <person name="Pangilinan J."/>
            <person name="Larsson K.H."/>
            <person name="Matsuura K."/>
            <person name="Barry K."/>
            <person name="Labutti K."/>
            <person name="Kuo R."/>
            <person name="Ohm R.A."/>
            <person name="Bhattacharya S.S."/>
            <person name="Shirouzu T."/>
            <person name="Yoshinaga Y."/>
            <person name="Martin F.M."/>
            <person name="Grigoriev I.V."/>
            <person name="Hibbett D.S."/>
        </authorList>
    </citation>
    <scope>NUCLEOTIDE SEQUENCE [LARGE SCALE GENOMIC DNA]</scope>
    <source>
        <strain evidence="6 7">HHB12029</strain>
    </source>
</reference>
<name>A0A165LE95_EXIGL</name>
<dbReference type="GO" id="GO:0006891">
    <property type="term" value="P:intra-Golgi vesicle-mediated transport"/>
    <property type="evidence" value="ECO:0007669"/>
    <property type="project" value="InterPro"/>
</dbReference>
<keyword evidence="4" id="KW-0812">Transmembrane</keyword>
<feature type="coiled-coil region" evidence="2">
    <location>
        <begin position="310"/>
        <end position="351"/>
    </location>
</feature>
<dbReference type="GO" id="GO:0000139">
    <property type="term" value="C:Golgi membrane"/>
    <property type="evidence" value="ECO:0007669"/>
    <property type="project" value="InterPro"/>
</dbReference>
<keyword evidence="4" id="KW-0472">Membrane</keyword>
<dbReference type="Proteomes" id="UP000077266">
    <property type="component" value="Unassembled WGS sequence"/>
</dbReference>
<evidence type="ECO:0000313" key="7">
    <source>
        <dbReference type="Proteomes" id="UP000077266"/>
    </source>
</evidence>
<keyword evidence="1 2" id="KW-0175">Coiled coil</keyword>
<dbReference type="Pfam" id="PF08172">
    <property type="entry name" value="CASP_C"/>
    <property type="match status" value="1"/>
</dbReference>
<dbReference type="InParanoid" id="A0A165LE95"/>
<dbReference type="InterPro" id="IPR012955">
    <property type="entry name" value="CASP_C"/>
</dbReference>
<evidence type="ECO:0000313" key="6">
    <source>
        <dbReference type="EMBL" id="KZV97753.1"/>
    </source>
</evidence>
<sequence>MRVSNESTQAKLMDHSDRQDQEVVAKLAEMDMIVADLERANSRVVTVERRNEILRAEIESLRSGSDTAERVKSLQTQISELEGERARVVAALETRKDAAQHAESQARKRQEELQREVAAKDSEVAHLKTRMRRYADYDEIKRELEIMKYVEFAGGNDQGWDADEQNGYANGVRLPDPNADKAAQQHGKSLEALLAAKNKRILDELTKFRIMHGELEASLRQAEEELANSRAELERRTALNEKLENDLLQLNRVPSHTPGEKDESEGGLASVINGKGESSSVRSTPIPFSTSGGGGGAADTSILPIVTSQRDRFRARNAELEEELRKQAKLMAELRAEVKQLQSDNLKLYEKVRYMQSYRDGGAHVQEGASGTLDALADKGKGKAPDVEDVGKYRARYEESMNPFERFRGHEAQRAVQALNPVERGVLTLTRHILGNRRTRAAFIVYAVVLHVLVVATTYSCAASDSPAVQRKPPFA</sequence>
<feature type="region of interest" description="Disordered" evidence="3">
    <location>
        <begin position="247"/>
        <end position="301"/>
    </location>
</feature>
<organism evidence="6 7">
    <name type="scientific">Exidia glandulosa HHB12029</name>
    <dbReference type="NCBI Taxonomy" id="1314781"/>
    <lineage>
        <taxon>Eukaryota</taxon>
        <taxon>Fungi</taxon>
        <taxon>Dikarya</taxon>
        <taxon>Basidiomycota</taxon>
        <taxon>Agaricomycotina</taxon>
        <taxon>Agaricomycetes</taxon>
        <taxon>Auriculariales</taxon>
        <taxon>Exidiaceae</taxon>
        <taxon>Exidia</taxon>
    </lineage>
</organism>
<evidence type="ECO:0000256" key="1">
    <source>
        <dbReference type="ARBA" id="ARBA00023054"/>
    </source>
</evidence>
<dbReference type="EMBL" id="KV425926">
    <property type="protein sequence ID" value="KZV97753.1"/>
    <property type="molecule type" value="Genomic_DNA"/>
</dbReference>
<dbReference type="PANTHER" id="PTHR14043">
    <property type="entry name" value="CCAAT DISPLACEMENT PROTEIN-RELATED"/>
    <property type="match status" value="1"/>
</dbReference>
<dbReference type="STRING" id="1314781.A0A165LE95"/>
<dbReference type="AlphaFoldDB" id="A0A165LE95"/>
<evidence type="ECO:0000256" key="2">
    <source>
        <dbReference type="SAM" id="Coils"/>
    </source>
</evidence>
<dbReference type="FunCoup" id="A0A165LE95">
    <property type="interactions" value="138"/>
</dbReference>
<evidence type="ECO:0000256" key="3">
    <source>
        <dbReference type="SAM" id="MobiDB-lite"/>
    </source>
</evidence>
<feature type="domain" description="CASP C-terminal" evidence="5">
    <location>
        <begin position="221"/>
        <end position="464"/>
    </location>
</feature>
<dbReference type="OrthoDB" id="10257567at2759"/>
<keyword evidence="7" id="KW-1185">Reference proteome</keyword>
<feature type="compositionally biased region" description="Polar residues" evidence="3">
    <location>
        <begin position="276"/>
        <end position="290"/>
    </location>
</feature>
<proteinExistence type="predicted"/>
<gene>
    <name evidence="6" type="ORF">EXIGLDRAFT_348330</name>
</gene>
<keyword evidence="4" id="KW-1133">Transmembrane helix</keyword>
<dbReference type="PANTHER" id="PTHR14043:SF2">
    <property type="entry name" value="HOMEOBOX PROTEIN CUT"/>
    <property type="match status" value="1"/>
</dbReference>